<dbReference type="Proteomes" id="UP001162162">
    <property type="component" value="Unassembled WGS sequence"/>
</dbReference>
<name>A0AAV8ZA41_9CUCU</name>
<evidence type="ECO:0000313" key="2">
    <source>
        <dbReference type="Proteomes" id="UP001162162"/>
    </source>
</evidence>
<proteinExistence type="predicted"/>
<keyword evidence="2" id="KW-1185">Reference proteome</keyword>
<evidence type="ECO:0000313" key="1">
    <source>
        <dbReference type="EMBL" id="KAJ8959998.1"/>
    </source>
</evidence>
<gene>
    <name evidence="1" type="ORF">NQ318_009434</name>
</gene>
<sequence length="92" mass="10809">METDRNLVDQHIFEEKLITLIGKNSGNNFTTVLTIEQYSNILNQVQNSMRKNEFNEKLSCQDYIAFPNEYTDIVRCTYSYKIQFANNCSKII</sequence>
<accession>A0AAV8ZA41</accession>
<protein>
    <submittedName>
        <fullName evidence="1">Uncharacterized protein</fullName>
    </submittedName>
</protein>
<organism evidence="1 2">
    <name type="scientific">Aromia moschata</name>
    <dbReference type="NCBI Taxonomy" id="1265417"/>
    <lineage>
        <taxon>Eukaryota</taxon>
        <taxon>Metazoa</taxon>
        <taxon>Ecdysozoa</taxon>
        <taxon>Arthropoda</taxon>
        <taxon>Hexapoda</taxon>
        <taxon>Insecta</taxon>
        <taxon>Pterygota</taxon>
        <taxon>Neoptera</taxon>
        <taxon>Endopterygota</taxon>
        <taxon>Coleoptera</taxon>
        <taxon>Polyphaga</taxon>
        <taxon>Cucujiformia</taxon>
        <taxon>Chrysomeloidea</taxon>
        <taxon>Cerambycidae</taxon>
        <taxon>Cerambycinae</taxon>
        <taxon>Callichromatini</taxon>
        <taxon>Aromia</taxon>
    </lineage>
</organism>
<dbReference type="AlphaFoldDB" id="A0AAV8ZA41"/>
<dbReference type="EMBL" id="JAPWTK010000010">
    <property type="protein sequence ID" value="KAJ8959998.1"/>
    <property type="molecule type" value="Genomic_DNA"/>
</dbReference>
<reference evidence="1" key="1">
    <citation type="journal article" date="2023" name="Insect Mol. Biol.">
        <title>Genome sequencing provides insights into the evolution of gene families encoding plant cell wall-degrading enzymes in longhorned beetles.</title>
        <authorList>
            <person name="Shin N.R."/>
            <person name="Okamura Y."/>
            <person name="Kirsch R."/>
            <person name="Pauchet Y."/>
        </authorList>
    </citation>
    <scope>NUCLEOTIDE SEQUENCE</scope>
    <source>
        <strain evidence="1">AMC_N1</strain>
    </source>
</reference>
<comment type="caution">
    <text evidence="1">The sequence shown here is derived from an EMBL/GenBank/DDBJ whole genome shotgun (WGS) entry which is preliminary data.</text>
</comment>